<dbReference type="InterPro" id="IPR058792">
    <property type="entry name" value="Beta-barrel_RND_2"/>
</dbReference>
<dbReference type="STRING" id="1850254.LPB137_00415"/>
<dbReference type="Gene3D" id="2.40.30.170">
    <property type="match status" value="1"/>
</dbReference>
<dbReference type="InterPro" id="IPR051909">
    <property type="entry name" value="MFP_Cation_Efflux"/>
</dbReference>
<dbReference type="AlphaFoldDB" id="A0A1P8KIM0"/>
<dbReference type="GO" id="GO:0015679">
    <property type="term" value="P:plasma membrane copper ion transport"/>
    <property type="evidence" value="ECO:0007669"/>
    <property type="project" value="TreeGrafter"/>
</dbReference>
<dbReference type="OrthoDB" id="9806939at2"/>
<dbReference type="PANTHER" id="PTHR30097:SF15">
    <property type="entry name" value="CATION EFFLUX SYSTEM PROTEIN CUSB"/>
    <property type="match status" value="1"/>
</dbReference>
<dbReference type="Pfam" id="PF25954">
    <property type="entry name" value="Beta-barrel_RND_2"/>
    <property type="match status" value="1"/>
</dbReference>
<evidence type="ECO:0000256" key="1">
    <source>
        <dbReference type="ARBA" id="ARBA00022448"/>
    </source>
</evidence>
<dbReference type="PANTHER" id="PTHR30097">
    <property type="entry name" value="CATION EFFLUX SYSTEM PROTEIN CUSB"/>
    <property type="match status" value="1"/>
</dbReference>
<accession>A0A1P8KIM0</accession>
<protein>
    <submittedName>
        <fullName evidence="3">Cation transporter</fullName>
    </submittedName>
</protein>
<proteinExistence type="predicted"/>
<evidence type="ECO:0000259" key="2">
    <source>
        <dbReference type="Pfam" id="PF25954"/>
    </source>
</evidence>
<dbReference type="SUPFAM" id="SSF111369">
    <property type="entry name" value="HlyD-like secretion proteins"/>
    <property type="match status" value="1"/>
</dbReference>
<dbReference type="GO" id="GO:0060003">
    <property type="term" value="P:copper ion export"/>
    <property type="evidence" value="ECO:0007669"/>
    <property type="project" value="TreeGrafter"/>
</dbReference>
<keyword evidence="4" id="KW-1185">Reference proteome</keyword>
<dbReference type="GO" id="GO:0030288">
    <property type="term" value="C:outer membrane-bounded periplasmic space"/>
    <property type="evidence" value="ECO:0007669"/>
    <property type="project" value="TreeGrafter"/>
</dbReference>
<dbReference type="Gene3D" id="2.40.420.20">
    <property type="match status" value="1"/>
</dbReference>
<gene>
    <name evidence="3" type="ORF">LPB137_00415</name>
</gene>
<reference evidence="3 4" key="1">
    <citation type="submission" date="2017-01" db="EMBL/GenBank/DDBJ databases">
        <title>Genome sequencing of Arcobacter sp. LPB0137.</title>
        <authorList>
            <person name="Lee G.-W."/>
            <person name="Yi H."/>
        </authorList>
    </citation>
    <scope>NUCLEOTIDE SEQUENCE [LARGE SCALE GENOMIC DNA]</scope>
    <source>
        <strain evidence="3 4">LPB0137</strain>
    </source>
</reference>
<evidence type="ECO:0000313" key="4">
    <source>
        <dbReference type="Proteomes" id="UP000186074"/>
    </source>
</evidence>
<dbReference type="RefSeq" id="WP_076082884.1">
    <property type="nucleotide sequence ID" value="NZ_CP019070.1"/>
</dbReference>
<dbReference type="Proteomes" id="UP000186074">
    <property type="component" value="Chromosome"/>
</dbReference>
<evidence type="ECO:0000313" key="3">
    <source>
        <dbReference type="EMBL" id="APW64401.1"/>
    </source>
</evidence>
<dbReference type="EMBL" id="CP019070">
    <property type="protein sequence ID" value="APW64401.1"/>
    <property type="molecule type" value="Genomic_DNA"/>
</dbReference>
<dbReference type="GO" id="GO:0046914">
    <property type="term" value="F:transition metal ion binding"/>
    <property type="evidence" value="ECO:0007669"/>
    <property type="project" value="TreeGrafter"/>
</dbReference>
<feature type="domain" description="CusB-like beta-barrel" evidence="2">
    <location>
        <begin position="176"/>
        <end position="249"/>
    </location>
</feature>
<name>A0A1P8KIM0_9BACT</name>
<sequence>MKYILSALIIGFTILNAQILEVSQVFNKKLVKVQKEHIGTLKSFYGTSALNETKIYDIVTRFDGYITNLYANEQYKSIKKGKALFTIYSDEINSIQQELQIAKKFNKSLINSNIEKLKALDINSSTIKRIKSSKKTIKNISFYSPSNAIILQKNINKGSFAKKGKLLLQLASLDELWFIASVYQKDLSFIKKDMKARIYLDGIKKPIVSKVDMIYPTLDLKTKTVDVRFVLENKDLKLIPNMFGKVDIKTIEKEMLTLPKTAVLSKGDKFFVFQNLSKTEFEPIEVKAKRISSNKYEIIEGLEEGQSVINNALFLLDSDATTNGLYSSDDDDDW</sequence>
<keyword evidence="1" id="KW-0813">Transport</keyword>
<organism evidence="3 4">
    <name type="scientific">Poseidonibacter parvus</name>
    <dbReference type="NCBI Taxonomy" id="1850254"/>
    <lineage>
        <taxon>Bacteria</taxon>
        <taxon>Pseudomonadati</taxon>
        <taxon>Campylobacterota</taxon>
        <taxon>Epsilonproteobacteria</taxon>
        <taxon>Campylobacterales</taxon>
        <taxon>Arcobacteraceae</taxon>
        <taxon>Poseidonibacter</taxon>
    </lineage>
</organism>
<dbReference type="KEGG" id="alp:LPB137_00415"/>